<reference evidence="1" key="1">
    <citation type="journal article" date="2015" name="Nature">
        <title>Complex archaea that bridge the gap between prokaryotes and eukaryotes.</title>
        <authorList>
            <person name="Spang A."/>
            <person name="Saw J.H."/>
            <person name="Jorgensen S.L."/>
            <person name="Zaremba-Niedzwiedzka K."/>
            <person name="Martijn J."/>
            <person name="Lind A.E."/>
            <person name="van Eijk R."/>
            <person name="Schleper C."/>
            <person name="Guy L."/>
            <person name="Ettema T.J."/>
        </authorList>
    </citation>
    <scope>NUCLEOTIDE SEQUENCE</scope>
</reference>
<gene>
    <name evidence="1" type="ORF">LCGC14_0957770</name>
</gene>
<organism evidence="1">
    <name type="scientific">marine sediment metagenome</name>
    <dbReference type="NCBI Taxonomy" id="412755"/>
    <lineage>
        <taxon>unclassified sequences</taxon>
        <taxon>metagenomes</taxon>
        <taxon>ecological metagenomes</taxon>
    </lineage>
</organism>
<dbReference type="AlphaFoldDB" id="A0A0F9NJZ9"/>
<protein>
    <submittedName>
        <fullName evidence="1">Uncharacterized protein</fullName>
    </submittedName>
</protein>
<proteinExistence type="predicted"/>
<accession>A0A0F9NJZ9</accession>
<sequence length="31" mass="3657">MVGGVKNINIINKREVNKNEKNEFKKKNKEI</sequence>
<name>A0A0F9NJZ9_9ZZZZ</name>
<dbReference type="EMBL" id="LAZR01003446">
    <property type="protein sequence ID" value="KKN18234.1"/>
    <property type="molecule type" value="Genomic_DNA"/>
</dbReference>
<comment type="caution">
    <text evidence="1">The sequence shown here is derived from an EMBL/GenBank/DDBJ whole genome shotgun (WGS) entry which is preliminary data.</text>
</comment>
<evidence type="ECO:0000313" key="1">
    <source>
        <dbReference type="EMBL" id="KKN18234.1"/>
    </source>
</evidence>